<evidence type="ECO:0000256" key="9">
    <source>
        <dbReference type="ARBA" id="ARBA00048816"/>
    </source>
</evidence>
<organism evidence="13 14">
    <name type="scientific">Lentibacillus cibarius</name>
    <dbReference type="NCBI Taxonomy" id="2583219"/>
    <lineage>
        <taxon>Bacteria</taxon>
        <taxon>Bacillati</taxon>
        <taxon>Bacillota</taxon>
        <taxon>Bacilli</taxon>
        <taxon>Bacillales</taxon>
        <taxon>Bacillaceae</taxon>
        <taxon>Lentibacillus</taxon>
    </lineage>
</organism>
<feature type="binding site" evidence="11">
    <location>
        <position position="292"/>
    </location>
    <ligand>
        <name>L-glutamine</name>
        <dbReference type="ChEBI" id="CHEBI:58359"/>
    </ligand>
</feature>
<comment type="caution">
    <text evidence="11">Lacks conserved residue(s) required for the propagation of feature annotation.</text>
</comment>
<evidence type="ECO:0000256" key="8">
    <source>
        <dbReference type="ARBA" id="ARBA00022975"/>
    </source>
</evidence>
<keyword evidence="6 11" id="KW-0067">ATP-binding</keyword>
<dbReference type="Pfam" id="PF00988">
    <property type="entry name" value="CPSase_sm_chain"/>
    <property type="match status" value="1"/>
</dbReference>
<dbReference type="PRINTS" id="PR00096">
    <property type="entry name" value="GATASE"/>
</dbReference>
<feature type="binding site" evidence="11">
    <location>
        <position position="289"/>
    </location>
    <ligand>
        <name>L-glutamine</name>
        <dbReference type="ChEBI" id="CHEBI:58359"/>
    </ligand>
</feature>
<comment type="subunit">
    <text evidence="11">Composed of two chains; the small (or glutamine) chain promotes the hydrolysis of glutamine to ammonia, which is used by the large (or ammonia) chain to synthesize carbamoyl phosphate. Tetramer of heterodimers (alpha,beta)4.</text>
</comment>
<feature type="binding site" evidence="11">
    <location>
        <position position="291"/>
    </location>
    <ligand>
        <name>L-glutamine</name>
        <dbReference type="ChEBI" id="CHEBI:58359"/>
    </ligand>
</feature>
<dbReference type="InterPro" id="IPR002474">
    <property type="entry name" value="CarbamoylP_synth_ssu_N"/>
</dbReference>
<feature type="binding site" evidence="11">
    <location>
        <position position="222"/>
    </location>
    <ligand>
        <name>L-glutamine</name>
        <dbReference type="ChEBI" id="CHEBI:58359"/>
    </ligand>
</feature>
<protein>
    <recommendedName>
        <fullName evidence="11">Carbamoyl phosphate synthase small chain</fullName>
        <ecNumber evidence="11">6.3.5.5</ecNumber>
    </recommendedName>
    <alternativeName>
        <fullName evidence="11">Carbamoyl phosphate synthetase glutamine chain</fullName>
    </alternativeName>
</protein>
<feature type="binding site" evidence="11">
    <location>
        <position position="220"/>
    </location>
    <ligand>
        <name>L-glutamine</name>
        <dbReference type="ChEBI" id="CHEBI:58359"/>
    </ligand>
</feature>
<feature type="binding site" evidence="11">
    <location>
        <position position="46"/>
    </location>
    <ligand>
        <name>L-glutamine</name>
        <dbReference type="ChEBI" id="CHEBI:58359"/>
    </ligand>
</feature>
<dbReference type="Gene3D" id="3.50.30.20">
    <property type="entry name" value="Carbamoyl-phosphate synthase small subunit, N-terminal domain"/>
    <property type="match status" value="1"/>
</dbReference>
<dbReference type="SUPFAM" id="SSF52317">
    <property type="entry name" value="Class I glutamine amidotransferase-like"/>
    <property type="match status" value="1"/>
</dbReference>
<evidence type="ECO:0000256" key="7">
    <source>
        <dbReference type="ARBA" id="ARBA00022962"/>
    </source>
</evidence>
<dbReference type="GO" id="GO:0044205">
    <property type="term" value="P:'de novo' UMP biosynthetic process"/>
    <property type="evidence" value="ECO:0007669"/>
    <property type="project" value="UniProtKB-UniRule"/>
</dbReference>
<evidence type="ECO:0000313" key="14">
    <source>
        <dbReference type="Proteomes" id="UP000319280"/>
    </source>
</evidence>
<dbReference type="Gene3D" id="3.40.50.880">
    <property type="match status" value="1"/>
</dbReference>
<dbReference type="InterPro" id="IPR029062">
    <property type="entry name" value="Class_I_gatase-like"/>
</dbReference>
<feature type="domain" description="Carbamoyl-phosphate synthase small subunit N-terminal" evidence="12">
    <location>
        <begin position="2"/>
        <end position="132"/>
    </location>
</feature>
<comment type="catalytic activity">
    <reaction evidence="9 11">
        <text>hydrogencarbonate + L-glutamine + 2 ATP + H2O = carbamoyl phosphate + L-glutamate + 2 ADP + phosphate + 2 H(+)</text>
        <dbReference type="Rhea" id="RHEA:18633"/>
        <dbReference type="ChEBI" id="CHEBI:15377"/>
        <dbReference type="ChEBI" id="CHEBI:15378"/>
        <dbReference type="ChEBI" id="CHEBI:17544"/>
        <dbReference type="ChEBI" id="CHEBI:29985"/>
        <dbReference type="ChEBI" id="CHEBI:30616"/>
        <dbReference type="ChEBI" id="CHEBI:43474"/>
        <dbReference type="ChEBI" id="CHEBI:58228"/>
        <dbReference type="ChEBI" id="CHEBI:58359"/>
        <dbReference type="ChEBI" id="CHEBI:456216"/>
        <dbReference type="EC" id="6.3.5.5"/>
    </reaction>
</comment>
<keyword evidence="7 11" id="KW-0315">Glutamine amidotransferase</keyword>
<comment type="similarity">
    <text evidence="3 11">Belongs to the CarA family.</text>
</comment>
<dbReference type="AlphaFoldDB" id="A0A549YKC6"/>
<dbReference type="UniPathway" id="UPA00070">
    <property type="reaction ID" value="UER00115"/>
</dbReference>
<dbReference type="UniPathway" id="UPA00068">
    <property type="reaction ID" value="UER00171"/>
</dbReference>
<dbReference type="InterPro" id="IPR050472">
    <property type="entry name" value="Anth_synth/Amidotransfase"/>
</dbReference>
<keyword evidence="8 11" id="KW-0665">Pyrimidine biosynthesis</keyword>
<evidence type="ECO:0000256" key="1">
    <source>
        <dbReference type="ARBA" id="ARBA00004812"/>
    </source>
</evidence>
<dbReference type="PANTHER" id="PTHR43418:SF7">
    <property type="entry name" value="CARBAMOYL-PHOSPHATE SYNTHASE SMALL CHAIN"/>
    <property type="match status" value="1"/>
</dbReference>
<dbReference type="NCBIfam" id="TIGR01368">
    <property type="entry name" value="CPSaseIIsmall"/>
    <property type="match status" value="1"/>
</dbReference>
<feature type="region of interest" description="CPSase" evidence="11">
    <location>
        <begin position="1"/>
        <end position="171"/>
    </location>
</feature>
<sequence>MTKRQLVLEDGTVFTGEGFGAEHGTSGEIVFYTGMTGYQEVLSDPSYCGQIVVQTYPLAGNYGINKDDFEHVTPFIHGYIVKESCQSPSNFRSEETLDDYLRANNIPGISGIDTRQLTKRIRQHGTMKAVITDALERPEKAFEKLGDDALQRDMVQQTSTLNPYVVPGSGMRIVLMDFGMKQGILRELTNRNCHVTVVPYNYSTESILRLKPDGIMLSNGPGDPKDVFGPLETVRSLLGQHPLFGIGLGHQLLALACGADTEKLPFGHRGPSHPVKDLEKNKTFMTSQNHGYTVSHDSLGRTDLELTQVSVHDQSVEGLTHLVHPAFSVQYQPESSPGSEDTKHLFDEFLQLIADWNSKYKEDIHA</sequence>
<evidence type="ECO:0000259" key="12">
    <source>
        <dbReference type="SMART" id="SM01097"/>
    </source>
</evidence>
<evidence type="ECO:0000256" key="11">
    <source>
        <dbReference type="HAMAP-Rule" id="MF_01209"/>
    </source>
</evidence>
<dbReference type="EC" id="6.3.5.5" evidence="11"/>
<dbReference type="InterPro" id="IPR036480">
    <property type="entry name" value="CarbP_synth_ssu_N_sf"/>
</dbReference>
<evidence type="ECO:0000256" key="10">
    <source>
        <dbReference type="ARBA" id="ARBA00049285"/>
    </source>
</evidence>
<dbReference type="PANTHER" id="PTHR43418">
    <property type="entry name" value="MULTIFUNCTIONAL TRYPTOPHAN BIOSYNTHESIS PROTEIN-RELATED"/>
    <property type="match status" value="1"/>
</dbReference>
<evidence type="ECO:0000256" key="5">
    <source>
        <dbReference type="ARBA" id="ARBA00022741"/>
    </source>
</evidence>
<dbReference type="RefSeq" id="WP_142791342.1">
    <property type="nucleotide sequence ID" value="NZ_VJMZ01000001.1"/>
</dbReference>
<reference evidence="13 14" key="1">
    <citation type="submission" date="2019-07" db="EMBL/GenBank/DDBJ databases">
        <title>Genomic analysis of Lentibacillus sp. NKC851-2.</title>
        <authorList>
            <person name="Oh Y.J."/>
        </authorList>
    </citation>
    <scope>NUCLEOTIDE SEQUENCE [LARGE SCALE GENOMIC DNA]</scope>
    <source>
        <strain evidence="13 14">NKC851-2</strain>
    </source>
</reference>
<dbReference type="HAMAP" id="MF_01209">
    <property type="entry name" value="CPSase_S_chain"/>
    <property type="match status" value="1"/>
</dbReference>
<dbReference type="Proteomes" id="UP000319280">
    <property type="component" value="Unassembled WGS sequence"/>
</dbReference>
<dbReference type="InterPro" id="IPR035686">
    <property type="entry name" value="CPSase_GATase1"/>
</dbReference>
<dbReference type="SUPFAM" id="SSF52021">
    <property type="entry name" value="Carbamoyl phosphate synthetase, small subunit N-terminal domain"/>
    <property type="match status" value="1"/>
</dbReference>
<dbReference type="GO" id="GO:0005524">
    <property type="term" value="F:ATP binding"/>
    <property type="evidence" value="ECO:0007669"/>
    <property type="project" value="UniProtKB-UniRule"/>
</dbReference>
<feature type="binding site" evidence="11">
    <location>
        <position position="248"/>
    </location>
    <ligand>
        <name>L-glutamine</name>
        <dbReference type="ChEBI" id="CHEBI:58359"/>
    </ligand>
</feature>
<dbReference type="PROSITE" id="PS51273">
    <property type="entry name" value="GATASE_TYPE_1"/>
    <property type="match status" value="1"/>
</dbReference>
<proteinExistence type="inferred from homology"/>
<evidence type="ECO:0000256" key="2">
    <source>
        <dbReference type="ARBA" id="ARBA00005077"/>
    </source>
</evidence>
<accession>A0A549YKC6</accession>
<dbReference type="CDD" id="cd01744">
    <property type="entry name" value="GATase1_CPSase"/>
    <property type="match status" value="1"/>
</dbReference>
<keyword evidence="11" id="KW-0055">Arginine biosynthesis</keyword>
<keyword evidence="4 11" id="KW-0436">Ligase</keyword>
<dbReference type="SMART" id="SM01097">
    <property type="entry name" value="CPSase_sm_chain"/>
    <property type="match status" value="1"/>
</dbReference>
<comment type="pathway">
    <text evidence="1 11">Pyrimidine metabolism; UMP biosynthesis via de novo pathway; (S)-dihydroorotate from bicarbonate: step 1/3.</text>
</comment>
<comment type="function">
    <text evidence="11">Small subunit of the glutamine-dependent carbamoyl phosphate synthetase (CPSase). CPSase catalyzes the formation of carbamoyl phosphate from the ammonia moiety of glutamine, carbonate, and phosphate donated by ATP, constituting the first step of 2 biosynthetic pathways, one leading to arginine and/or urea and the other to pyrimidine nucleotides. The small subunit (glutamine amidotransferase) binds and cleaves glutamine to supply the large subunit with the substrate ammonia.</text>
</comment>
<dbReference type="InterPro" id="IPR006274">
    <property type="entry name" value="CarbamoylP_synth_ssu"/>
</dbReference>
<dbReference type="GO" id="GO:0006526">
    <property type="term" value="P:L-arginine biosynthetic process"/>
    <property type="evidence" value="ECO:0007669"/>
    <property type="project" value="UniProtKB-UniRule"/>
</dbReference>
<dbReference type="NCBIfam" id="NF009475">
    <property type="entry name" value="PRK12838.1"/>
    <property type="match status" value="1"/>
</dbReference>
<keyword evidence="5 11" id="KW-0547">Nucleotide-binding</keyword>
<dbReference type="InterPro" id="IPR017926">
    <property type="entry name" value="GATASE"/>
</dbReference>
<evidence type="ECO:0000256" key="4">
    <source>
        <dbReference type="ARBA" id="ARBA00022598"/>
    </source>
</evidence>
<dbReference type="FunFam" id="3.50.30.20:FF:000001">
    <property type="entry name" value="Carbamoyl-phosphate synthase small chain"/>
    <property type="match status" value="1"/>
</dbReference>
<evidence type="ECO:0000256" key="6">
    <source>
        <dbReference type="ARBA" id="ARBA00022840"/>
    </source>
</evidence>
<dbReference type="GO" id="GO:0006541">
    <property type="term" value="P:glutamine metabolic process"/>
    <property type="evidence" value="ECO:0007669"/>
    <property type="project" value="InterPro"/>
</dbReference>
<name>A0A549YKC6_9BACI</name>
<comment type="catalytic activity">
    <reaction evidence="10 11">
        <text>L-glutamine + H2O = L-glutamate + NH4(+)</text>
        <dbReference type="Rhea" id="RHEA:15889"/>
        <dbReference type="ChEBI" id="CHEBI:15377"/>
        <dbReference type="ChEBI" id="CHEBI:28938"/>
        <dbReference type="ChEBI" id="CHEBI:29985"/>
        <dbReference type="ChEBI" id="CHEBI:58359"/>
    </reaction>
</comment>
<dbReference type="PRINTS" id="PR00099">
    <property type="entry name" value="CPSGATASE"/>
</dbReference>
<dbReference type="EMBL" id="VJMZ01000001">
    <property type="protein sequence ID" value="TRM12335.1"/>
    <property type="molecule type" value="Genomic_DNA"/>
</dbReference>
<dbReference type="GO" id="GO:0004088">
    <property type="term" value="F:carbamoyl-phosphate synthase (glutamine-hydrolyzing) activity"/>
    <property type="evidence" value="ECO:0007669"/>
    <property type="project" value="UniProtKB-UniRule"/>
</dbReference>
<dbReference type="Pfam" id="PF00117">
    <property type="entry name" value="GATase"/>
    <property type="match status" value="1"/>
</dbReference>
<evidence type="ECO:0000256" key="3">
    <source>
        <dbReference type="ARBA" id="ARBA00007800"/>
    </source>
</evidence>
<evidence type="ECO:0000313" key="13">
    <source>
        <dbReference type="EMBL" id="TRM12335.1"/>
    </source>
</evidence>
<feature type="active site" evidence="11">
    <location>
        <position position="334"/>
    </location>
</feature>
<dbReference type="GO" id="GO:0004359">
    <property type="term" value="F:glutaminase activity"/>
    <property type="evidence" value="ECO:0007669"/>
    <property type="project" value="RHEA"/>
</dbReference>
<comment type="caution">
    <text evidence="13">The sequence shown here is derived from an EMBL/GenBank/DDBJ whole genome shotgun (WGS) entry which is preliminary data.</text>
</comment>
<keyword evidence="14" id="KW-1185">Reference proteome</keyword>
<comment type="pathway">
    <text evidence="2 11">Amino-acid biosynthesis; L-arginine biosynthesis; carbamoyl phosphate from bicarbonate: step 1/1.</text>
</comment>
<gene>
    <name evidence="11" type="primary">carA</name>
    <name evidence="13" type="ORF">FH966_11905</name>
</gene>
<feature type="binding site" evidence="11">
    <location>
        <position position="251"/>
    </location>
    <ligand>
        <name>L-glutamine</name>
        <dbReference type="ChEBI" id="CHEBI:58359"/>
    </ligand>
</feature>
<dbReference type="GO" id="GO:0006207">
    <property type="term" value="P:'de novo' pyrimidine nucleobase biosynthetic process"/>
    <property type="evidence" value="ECO:0007669"/>
    <property type="project" value="InterPro"/>
</dbReference>
<keyword evidence="11" id="KW-0028">Amino-acid biosynthesis</keyword>